<dbReference type="Gene3D" id="3.40.50.12780">
    <property type="entry name" value="N-terminal domain of ligase-like"/>
    <property type="match status" value="1"/>
</dbReference>
<dbReference type="InterPro" id="IPR025110">
    <property type="entry name" value="AMP-bd_C"/>
</dbReference>
<feature type="domain" description="AMP-binding enzyme C-terminal" evidence="2">
    <location>
        <begin position="441"/>
        <end position="519"/>
    </location>
</feature>
<dbReference type="InterPro" id="IPR045851">
    <property type="entry name" value="AMP-bd_C_sf"/>
</dbReference>
<feature type="domain" description="AMP-dependent synthetase/ligase" evidence="1">
    <location>
        <begin position="37"/>
        <end position="391"/>
    </location>
</feature>
<evidence type="ECO:0000313" key="3">
    <source>
        <dbReference type="EMBL" id="SLN75695.1"/>
    </source>
</evidence>
<dbReference type="InterPro" id="IPR042099">
    <property type="entry name" value="ANL_N_sf"/>
</dbReference>
<dbReference type="PANTHER" id="PTHR43767">
    <property type="entry name" value="LONG-CHAIN-FATTY-ACID--COA LIGASE"/>
    <property type="match status" value="1"/>
</dbReference>
<dbReference type="GO" id="GO:0004467">
    <property type="term" value="F:long-chain fatty acid-CoA ligase activity"/>
    <property type="evidence" value="ECO:0007669"/>
    <property type="project" value="UniProtKB-EC"/>
</dbReference>
<dbReference type="EMBL" id="FWFR01000004">
    <property type="protein sequence ID" value="SLN75695.1"/>
    <property type="molecule type" value="Genomic_DNA"/>
</dbReference>
<name>A0A1Y5U0N4_9PROT</name>
<sequence>MANDPGVTEIIPMREEMEALTLPESLGAFVRERADAMGHATLGIWFDEGETFTYRQLDEAADRLASSLLLQGVRKGTHVAVMLPNVPAFPITWVALGRIGAIMIPVNTAYTGEELHFVLSDSDSQFLVIGEEYLETFLGMDERPPLVEDPRVIVHGKPVEGHTHWQALRDAGAAPFTPPTPVMRSDLLNIQYTSGTTGFPKGCMLTHDYWMLIGHYAARFRDNNRGDIKHTLIWAPFFYMDPMWQFLMTMKLGATAHVARRISLTRFYDWLKDYRINYCIFPEPALKAREPSPADGELFLKYVSIYGWRREAREEVQRRFSVVAREGYGMTEIGGATIVPTAATEKALIPTCGLPGPFRELRIVDEEGNDVPDGETGELWVAGRSILLGYYKRPEANKDSFRGRWFRTGDVFRRDEDGYYYIVGRIKDMIKRAGENIAAAEVEAALRAMDEIEEAAVIPVPDPMRKEEVKAYLLLREGVTKDDVPPEKVIAHCEKRLAAFKIPRFVTYVTDFPRTPSRKIQKRHLIAASDDLRAGAWDRQDGTWH</sequence>
<protein>
    <submittedName>
        <fullName evidence="3">Long-chain-fatty-acid--CoA ligase</fullName>
        <ecNumber evidence="3">6.2.1.3</ecNumber>
    </submittedName>
</protein>
<dbReference type="Proteomes" id="UP000193200">
    <property type="component" value="Unassembled WGS sequence"/>
</dbReference>
<dbReference type="Pfam" id="PF13193">
    <property type="entry name" value="AMP-binding_C"/>
    <property type="match status" value="1"/>
</dbReference>
<evidence type="ECO:0000313" key="4">
    <source>
        <dbReference type="Proteomes" id="UP000193200"/>
    </source>
</evidence>
<dbReference type="PROSITE" id="PS00455">
    <property type="entry name" value="AMP_BINDING"/>
    <property type="match status" value="1"/>
</dbReference>
<keyword evidence="3" id="KW-0436">Ligase</keyword>
<dbReference type="AlphaFoldDB" id="A0A1Y5U0N4"/>
<dbReference type="Pfam" id="PF00501">
    <property type="entry name" value="AMP-binding"/>
    <property type="match status" value="1"/>
</dbReference>
<dbReference type="InterPro" id="IPR050237">
    <property type="entry name" value="ATP-dep_AMP-bd_enzyme"/>
</dbReference>
<dbReference type="OrthoDB" id="7315605at2"/>
<evidence type="ECO:0000259" key="1">
    <source>
        <dbReference type="Pfam" id="PF00501"/>
    </source>
</evidence>
<proteinExistence type="predicted"/>
<dbReference type="SUPFAM" id="SSF56801">
    <property type="entry name" value="Acetyl-CoA synthetase-like"/>
    <property type="match status" value="1"/>
</dbReference>
<dbReference type="EC" id="6.2.1.3" evidence="3"/>
<accession>A0A1Y5U0N4</accession>
<dbReference type="RefSeq" id="WP_085885268.1">
    <property type="nucleotide sequence ID" value="NZ_FWFR01000004.1"/>
</dbReference>
<dbReference type="Gene3D" id="3.30.300.30">
    <property type="match status" value="1"/>
</dbReference>
<dbReference type="InterPro" id="IPR000873">
    <property type="entry name" value="AMP-dep_synth/lig_dom"/>
</dbReference>
<dbReference type="InterPro" id="IPR020845">
    <property type="entry name" value="AMP-binding_CS"/>
</dbReference>
<keyword evidence="4" id="KW-1185">Reference proteome</keyword>
<reference evidence="3 4" key="1">
    <citation type="submission" date="2017-03" db="EMBL/GenBank/DDBJ databases">
        <authorList>
            <person name="Afonso C.L."/>
            <person name="Miller P.J."/>
            <person name="Scott M.A."/>
            <person name="Spackman E."/>
            <person name="Goraichik I."/>
            <person name="Dimitrov K.M."/>
            <person name="Suarez D.L."/>
            <person name="Swayne D.E."/>
        </authorList>
    </citation>
    <scope>NUCLEOTIDE SEQUENCE [LARGE SCALE GENOMIC DNA]</scope>
    <source>
        <strain evidence="3 4">CECT 7691</strain>
    </source>
</reference>
<gene>
    <name evidence="3" type="primary">lcfB_16</name>
    <name evidence="3" type="ORF">OCH7691_03926</name>
</gene>
<dbReference type="InParanoid" id="A0A1Y5U0N4"/>
<evidence type="ECO:0000259" key="2">
    <source>
        <dbReference type="Pfam" id="PF13193"/>
    </source>
</evidence>
<dbReference type="PANTHER" id="PTHR43767:SF1">
    <property type="entry name" value="NONRIBOSOMAL PEPTIDE SYNTHASE PES1 (EUROFUNG)-RELATED"/>
    <property type="match status" value="1"/>
</dbReference>
<organism evidence="3 4">
    <name type="scientific">Oceanibacterium hippocampi</name>
    <dbReference type="NCBI Taxonomy" id="745714"/>
    <lineage>
        <taxon>Bacteria</taxon>
        <taxon>Pseudomonadati</taxon>
        <taxon>Pseudomonadota</taxon>
        <taxon>Alphaproteobacteria</taxon>
        <taxon>Sneathiellales</taxon>
        <taxon>Sneathiellaceae</taxon>
        <taxon>Oceanibacterium</taxon>
    </lineage>
</organism>